<name>A0AAW1V3W3_9CUCU</name>
<dbReference type="Proteomes" id="UP001431783">
    <property type="component" value="Unassembled WGS sequence"/>
</dbReference>
<evidence type="ECO:0000313" key="1">
    <source>
        <dbReference type="EMBL" id="KAK9887721.1"/>
    </source>
</evidence>
<sequence length="175" mass="20247">MCANMRTFCLYMRYNTYIKINSSPQNVSLLNSGDKYKKYVQFSWRHVSTILIVKSDLENEENTFNYPIHSKDSTVTRIYWENEGIHVYSHENTTEPYENMTNLSEHDNGENETISLKSFENDTEITSEAYGNESSVKEPGFEEEASISTTYFRDDSGDFTLTETAEGLENMTTDI</sequence>
<dbReference type="AlphaFoldDB" id="A0AAW1V3W3"/>
<organism evidence="1 2">
    <name type="scientific">Henosepilachna vigintioctopunctata</name>
    <dbReference type="NCBI Taxonomy" id="420089"/>
    <lineage>
        <taxon>Eukaryota</taxon>
        <taxon>Metazoa</taxon>
        <taxon>Ecdysozoa</taxon>
        <taxon>Arthropoda</taxon>
        <taxon>Hexapoda</taxon>
        <taxon>Insecta</taxon>
        <taxon>Pterygota</taxon>
        <taxon>Neoptera</taxon>
        <taxon>Endopterygota</taxon>
        <taxon>Coleoptera</taxon>
        <taxon>Polyphaga</taxon>
        <taxon>Cucujiformia</taxon>
        <taxon>Coccinelloidea</taxon>
        <taxon>Coccinellidae</taxon>
        <taxon>Epilachninae</taxon>
        <taxon>Epilachnini</taxon>
        <taxon>Henosepilachna</taxon>
    </lineage>
</organism>
<gene>
    <name evidence="1" type="ORF">WA026_000040</name>
</gene>
<comment type="caution">
    <text evidence="1">The sequence shown here is derived from an EMBL/GenBank/DDBJ whole genome shotgun (WGS) entry which is preliminary data.</text>
</comment>
<accession>A0AAW1V3W3</accession>
<proteinExistence type="predicted"/>
<dbReference type="EMBL" id="JARQZJ010000121">
    <property type="protein sequence ID" value="KAK9887721.1"/>
    <property type="molecule type" value="Genomic_DNA"/>
</dbReference>
<evidence type="ECO:0000313" key="2">
    <source>
        <dbReference type="Proteomes" id="UP001431783"/>
    </source>
</evidence>
<keyword evidence="2" id="KW-1185">Reference proteome</keyword>
<reference evidence="1 2" key="1">
    <citation type="submission" date="2023-03" db="EMBL/GenBank/DDBJ databases">
        <title>Genome insight into feeding habits of ladybird beetles.</title>
        <authorList>
            <person name="Li H.-S."/>
            <person name="Huang Y.-H."/>
            <person name="Pang H."/>
        </authorList>
    </citation>
    <scope>NUCLEOTIDE SEQUENCE [LARGE SCALE GENOMIC DNA]</scope>
    <source>
        <strain evidence="1">SYSU_2023b</strain>
        <tissue evidence="1">Whole body</tissue>
    </source>
</reference>
<protein>
    <submittedName>
        <fullName evidence="1">Uncharacterized protein</fullName>
    </submittedName>
</protein>